<evidence type="ECO:0000313" key="2">
    <source>
        <dbReference type="Proteomes" id="UP001500552"/>
    </source>
</evidence>
<dbReference type="Proteomes" id="UP001500552">
    <property type="component" value="Unassembled WGS sequence"/>
</dbReference>
<accession>A0ABP8LT10</accession>
<dbReference type="EMBL" id="BAABHC010000014">
    <property type="protein sequence ID" value="GAA4434608.1"/>
    <property type="molecule type" value="Genomic_DNA"/>
</dbReference>
<name>A0ABP8LT10_9BACT</name>
<organism evidence="1 2">
    <name type="scientific">Pontibacter saemangeumensis</name>
    <dbReference type="NCBI Taxonomy" id="1084525"/>
    <lineage>
        <taxon>Bacteria</taxon>
        <taxon>Pseudomonadati</taxon>
        <taxon>Bacteroidota</taxon>
        <taxon>Cytophagia</taxon>
        <taxon>Cytophagales</taxon>
        <taxon>Hymenobacteraceae</taxon>
        <taxon>Pontibacter</taxon>
    </lineage>
</organism>
<comment type="caution">
    <text evidence="1">The sequence shown here is derived from an EMBL/GenBank/DDBJ whole genome shotgun (WGS) entry which is preliminary data.</text>
</comment>
<proteinExistence type="predicted"/>
<evidence type="ECO:0000313" key="1">
    <source>
        <dbReference type="EMBL" id="GAA4434608.1"/>
    </source>
</evidence>
<sequence length="346" mass="38820">MADKSLFNITYEWNGQEADEIFAKPIFTDPELLKQFRIIPNVKSKKRLAVDSLLQKILKKKAGCARTPSGEVINISQVDITVERVGVDLEQCATTLEDSIMEEHLNKGNDIYNLDGTTIKPYIEKKVKEALQLDIPRVGYFGDVADTDPNYNQIDGVWKVLAAYAATNPDMKIADIPATLPDEDTEAGAKEIIALFKDLYKAQSNVLKALPKQRKRYIVNAEIMDALIDAYTTLGGKMNGDIYLKRTQDGVGVEAAYYKGIEVVPMAHWSDIIDTDFGGSQKWRMILTDTDNICLGTDRVEDAMTVEIMYHPYQKVNTIDAEFKLGVQIIWPELTVYRTSPVVAQV</sequence>
<reference evidence="2" key="1">
    <citation type="journal article" date="2019" name="Int. J. Syst. Evol. Microbiol.">
        <title>The Global Catalogue of Microorganisms (GCM) 10K type strain sequencing project: providing services to taxonomists for standard genome sequencing and annotation.</title>
        <authorList>
            <consortium name="The Broad Institute Genomics Platform"/>
            <consortium name="The Broad Institute Genome Sequencing Center for Infectious Disease"/>
            <person name="Wu L."/>
            <person name="Ma J."/>
        </authorList>
    </citation>
    <scope>NUCLEOTIDE SEQUENCE [LARGE SCALE GENOMIC DNA]</scope>
    <source>
        <strain evidence="2">JCM 17926</strain>
    </source>
</reference>
<protein>
    <recommendedName>
        <fullName evidence="3">Phage major capsid protein E</fullName>
    </recommendedName>
</protein>
<keyword evidence="2" id="KW-1185">Reference proteome</keyword>
<evidence type="ECO:0008006" key="3">
    <source>
        <dbReference type="Google" id="ProtNLM"/>
    </source>
</evidence>
<dbReference type="RefSeq" id="WP_345159600.1">
    <property type="nucleotide sequence ID" value="NZ_BAABHC010000014.1"/>
</dbReference>
<gene>
    <name evidence="1" type="ORF">GCM10023188_25720</name>
</gene>